<evidence type="ECO:0000259" key="1">
    <source>
        <dbReference type="Pfam" id="PF12728"/>
    </source>
</evidence>
<proteinExistence type="predicted"/>
<evidence type="ECO:0000313" key="2">
    <source>
        <dbReference type="EMBL" id="AUD06819.1"/>
    </source>
</evidence>
<dbReference type="Proteomes" id="UP000232883">
    <property type="component" value="Chromosome"/>
</dbReference>
<gene>
    <name evidence="2" type="ORF">CWM47_36210</name>
</gene>
<protein>
    <recommendedName>
        <fullName evidence="1">Helix-turn-helix domain-containing protein</fullName>
    </recommendedName>
</protein>
<dbReference type="InterPro" id="IPR041657">
    <property type="entry name" value="HTH_17"/>
</dbReference>
<keyword evidence="3" id="KW-1185">Reference proteome</keyword>
<reference evidence="2 3" key="1">
    <citation type="submission" date="2017-11" db="EMBL/GenBank/DDBJ databases">
        <title>Taxonomic description and genome sequences of Spirosoma HA7 sp. nov., isolated from pollen microhabitat of Corylus avellana.</title>
        <authorList>
            <person name="Ambika Manirajan B."/>
            <person name="Suarez C."/>
            <person name="Ratering S."/>
            <person name="Geissler-Plaum R."/>
            <person name="Cardinale M."/>
            <person name="Sylvia S."/>
        </authorList>
    </citation>
    <scope>NUCLEOTIDE SEQUENCE [LARGE SCALE GENOMIC DNA]</scope>
    <source>
        <strain evidence="2 3">HA7</strain>
    </source>
</reference>
<feature type="domain" description="Helix-turn-helix" evidence="1">
    <location>
        <begin position="1"/>
        <end position="49"/>
    </location>
</feature>
<evidence type="ECO:0000313" key="3">
    <source>
        <dbReference type="Proteomes" id="UP000232883"/>
    </source>
</evidence>
<sequence length="65" mass="7404">MYSVQQVAIILDLKESKIRSFIRQGKLKAGLSGSQHLINKIDLYHFIKRYIDVSDSDCTALISAY</sequence>
<dbReference type="EMBL" id="CP025096">
    <property type="protein sequence ID" value="AUD06819.1"/>
    <property type="molecule type" value="Genomic_DNA"/>
</dbReference>
<dbReference type="KEGG" id="spir:CWM47_36210"/>
<name>A0A2K8ZAG8_9BACT</name>
<organism evidence="2 3">
    <name type="scientific">Spirosoma pollinicola</name>
    <dbReference type="NCBI Taxonomy" id="2057025"/>
    <lineage>
        <taxon>Bacteria</taxon>
        <taxon>Pseudomonadati</taxon>
        <taxon>Bacteroidota</taxon>
        <taxon>Cytophagia</taxon>
        <taxon>Cytophagales</taxon>
        <taxon>Cytophagaceae</taxon>
        <taxon>Spirosoma</taxon>
    </lineage>
</organism>
<accession>A0A2K8ZAG8</accession>
<dbReference type="RefSeq" id="WP_100993354.1">
    <property type="nucleotide sequence ID" value="NZ_CP025096.1"/>
</dbReference>
<dbReference type="OrthoDB" id="3401953at2"/>
<dbReference type="AlphaFoldDB" id="A0A2K8ZAG8"/>
<dbReference type="Pfam" id="PF12728">
    <property type="entry name" value="HTH_17"/>
    <property type="match status" value="1"/>
</dbReference>